<dbReference type="PANTHER" id="PTHR11703">
    <property type="entry name" value="DEOXYHYPUSINE SYNTHASE"/>
    <property type="match status" value="1"/>
</dbReference>
<dbReference type="PANTHER" id="PTHR11703:SF0">
    <property type="entry name" value="DEOXYHYPUSINE SYNTHASE"/>
    <property type="match status" value="1"/>
</dbReference>
<dbReference type="SUPFAM" id="SSF52467">
    <property type="entry name" value="DHS-like NAD/FAD-binding domain"/>
    <property type="match status" value="1"/>
</dbReference>
<organism evidence="4 5">
    <name type="scientific">Chara braunii</name>
    <name type="common">Braun's stonewort</name>
    <dbReference type="NCBI Taxonomy" id="69332"/>
    <lineage>
        <taxon>Eukaryota</taxon>
        <taxon>Viridiplantae</taxon>
        <taxon>Streptophyta</taxon>
        <taxon>Charophyceae</taxon>
        <taxon>Charales</taxon>
        <taxon>Characeae</taxon>
        <taxon>Chara</taxon>
    </lineage>
</organism>
<evidence type="ECO:0000256" key="3">
    <source>
        <dbReference type="ARBA" id="ARBA00023027"/>
    </source>
</evidence>
<dbReference type="InterPro" id="IPR036982">
    <property type="entry name" value="Deoxyhypusine_synthase_sf"/>
</dbReference>
<evidence type="ECO:0000313" key="4">
    <source>
        <dbReference type="EMBL" id="GBG80939.1"/>
    </source>
</evidence>
<keyword evidence="3" id="KW-0520">NAD</keyword>
<dbReference type="OrthoDB" id="862721at2759"/>
<dbReference type="Gramene" id="GBG80939">
    <property type="protein sequence ID" value="GBG80939"/>
    <property type="gene ID" value="CBR_g31495"/>
</dbReference>
<protein>
    <recommendedName>
        <fullName evidence="6">Deoxyhypusine synthase</fullName>
    </recommendedName>
</protein>
<sequence>MEECGRSADVAFIDVSPVICGGCGSKAGSLVGDAEVLVREAVLCRSDKLDTEVPIVRGYDFQNGTVDYDALLQAMLTTGFQASHFGRAVQEVNRMISWRLSDEAVEPDCSPEHRDPAVRSSVKSKIFLGFTSNLISSGIRETIRFLAQHKLVDVLVTTAGGIEEDLIKCIAPTYVGDFSLSGKSLRAKGLNRIGNLLVPNDNYCLFEDWVHPILDKLVAEQREQKINWTPSKVIARLGKEINHPDSYLYWAQKNGIPVYCPALTDGSLGDMIYFHSFKNPGLVIDIVEGEIQPELLWTFYLNTSGMSEKRSKSRERQNDTKSGPR</sequence>
<dbReference type="InterPro" id="IPR002773">
    <property type="entry name" value="Deoxyhypusine_synthase"/>
</dbReference>
<evidence type="ECO:0008006" key="6">
    <source>
        <dbReference type="Google" id="ProtNLM"/>
    </source>
</evidence>
<comment type="similarity">
    <text evidence="2">Belongs to the deoxyhypusine synthase family.</text>
</comment>
<gene>
    <name evidence="4" type="ORF">CBR_g31495</name>
</gene>
<name>A0A388LF46_CHABU</name>
<keyword evidence="5" id="KW-1185">Reference proteome</keyword>
<dbReference type="AlphaFoldDB" id="A0A388LF46"/>
<dbReference type="Pfam" id="PF01916">
    <property type="entry name" value="DS"/>
    <property type="match status" value="1"/>
</dbReference>
<comment type="caution">
    <text evidence="4">The sequence shown here is derived from an EMBL/GenBank/DDBJ whole genome shotgun (WGS) entry which is preliminary data.</text>
</comment>
<proteinExistence type="inferred from homology"/>
<accession>A0A388LF46</accession>
<dbReference type="GO" id="GO:0005737">
    <property type="term" value="C:cytoplasm"/>
    <property type="evidence" value="ECO:0007669"/>
    <property type="project" value="TreeGrafter"/>
</dbReference>
<dbReference type="Proteomes" id="UP000265515">
    <property type="component" value="Unassembled WGS sequence"/>
</dbReference>
<dbReference type="InterPro" id="IPR029035">
    <property type="entry name" value="DHS-like_NAD/FAD-binding_dom"/>
</dbReference>
<comment type="cofactor">
    <cofactor evidence="1">
        <name>NAD(+)</name>
        <dbReference type="ChEBI" id="CHEBI:57540"/>
    </cofactor>
</comment>
<evidence type="ECO:0000313" key="5">
    <source>
        <dbReference type="Proteomes" id="UP000265515"/>
    </source>
</evidence>
<dbReference type="STRING" id="69332.A0A388LF46"/>
<dbReference type="GO" id="GO:0034038">
    <property type="term" value="F:deoxyhypusine synthase activity"/>
    <property type="evidence" value="ECO:0007669"/>
    <property type="project" value="TreeGrafter"/>
</dbReference>
<evidence type="ECO:0000256" key="2">
    <source>
        <dbReference type="ARBA" id="ARBA00009892"/>
    </source>
</evidence>
<dbReference type="Gene3D" id="3.40.910.10">
    <property type="entry name" value="Deoxyhypusine synthase"/>
    <property type="match status" value="1"/>
</dbReference>
<dbReference type="EMBL" id="BFEA01000361">
    <property type="protein sequence ID" value="GBG80939.1"/>
    <property type="molecule type" value="Genomic_DNA"/>
</dbReference>
<evidence type="ECO:0000256" key="1">
    <source>
        <dbReference type="ARBA" id="ARBA00001911"/>
    </source>
</evidence>
<dbReference type="FunFam" id="3.40.910.10:FF:000010">
    <property type="entry name" value="Deoxyhypusine synthase"/>
    <property type="match status" value="1"/>
</dbReference>
<reference evidence="4 5" key="1">
    <citation type="journal article" date="2018" name="Cell">
        <title>The Chara Genome: Secondary Complexity and Implications for Plant Terrestrialization.</title>
        <authorList>
            <person name="Nishiyama T."/>
            <person name="Sakayama H."/>
            <person name="Vries J.D."/>
            <person name="Buschmann H."/>
            <person name="Saint-Marcoux D."/>
            <person name="Ullrich K.K."/>
            <person name="Haas F.B."/>
            <person name="Vanderstraeten L."/>
            <person name="Becker D."/>
            <person name="Lang D."/>
            <person name="Vosolsobe S."/>
            <person name="Rombauts S."/>
            <person name="Wilhelmsson P.K.I."/>
            <person name="Janitza P."/>
            <person name="Kern R."/>
            <person name="Heyl A."/>
            <person name="Rumpler F."/>
            <person name="Villalobos L.I.A.C."/>
            <person name="Clay J.M."/>
            <person name="Skokan R."/>
            <person name="Toyoda A."/>
            <person name="Suzuki Y."/>
            <person name="Kagoshima H."/>
            <person name="Schijlen E."/>
            <person name="Tajeshwar N."/>
            <person name="Catarino B."/>
            <person name="Hetherington A.J."/>
            <person name="Saltykova A."/>
            <person name="Bonnot C."/>
            <person name="Breuninger H."/>
            <person name="Symeonidi A."/>
            <person name="Radhakrishnan G.V."/>
            <person name="Van Nieuwerburgh F."/>
            <person name="Deforce D."/>
            <person name="Chang C."/>
            <person name="Karol K.G."/>
            <person name="Hedrich R."/>
            <person name="Ulvskov P."/>
            <person name="Glockner G."/>
            <person name="Delwiche C.F."/>
            <person name="Petrasek J."/>
            <person name="Van de Peer Y."/>
            <person name="Friml J."/>
            <person name="Beilby M."/>
            <person name="Dolan L."/>
            <person name="Kohara Y."/>
            <person name="Sugano S."/>
            <person name="Fujiyama A."/>
            <person name="Delaux P.-M."/>
            <person name="Quint M."/>
            <person name="TheiBen G."/>
            <person name="Hagemann M."/>
            <person name="Harholt J."/>
            <person name="Dunand C."/>
            <person name="Zachgo S."/>
            <person name="Langdale J."/>
            <person name="Maumus F."/>
            <person name="Straeten D.V.D."/>
            <person name="Gould S.B."/>
            <person name="Rensing S.A."/>
        </authorList>
    </citation>
    <scope>NUCLEOTIDE SEQUENCE [LARGE SCALE GENOMIC DNA]</scope>
    <source>
        <strain evidence="4 5">S276</strain>
    </source>
</reference>